<evidence type="ECO:0000256" key="1">
    <source>
        <dbReference type="ARBA" id="ARBA00004496"/>
    </source>
</evidence>
<proteinExistence type="predicted"/>
<evidence type="ECO:0000313" key="6">
    <source>
        <dbReference type="EMBL" id="CAJ1967578.1"/>
    </source>
</evidence>
<feature type="compositionally biased region" description="Basic residues" evidence="5">
    <location>
        <begin position="203"/>
        <end position="213"/>
    </location>
</feature>
<organism evidence="6 7">
    <name type="scientific">Cylindrotheca closterium</name>
    <dbReference type="NCBI Taxonomy" id="2856"/>
    <lineage>
        <taxon>Eukaryota</taxon>
        <taxon>Sar</taxon>
        <taxon>Stramenopiles</taxon>
        <taxon>Ochrophyta</taxon>
        <taxon>Bacillariophyta</taxon>
        <taxon>Bacillariophyceae</taxon>
        <taxon>Bacillariophycidae</taxon>
        <taxon>Bacillariales</taxon>
        <taxon>Bacillariaceae</taxon>
        <taxon>Cylindrotheca</taxon>
    </lineage>
</organism>
<keyword evidence="7" id="KW-1185">Reference proteome</keyword>
<evidence type="ECO:0000313" key="7">
    <source>
        <dbReference type="Proteomes" id="UP001295423"/>
    </source>
</evidence>
<dbReference type="EMBL" id="CAKOGP040002336">
    <property type="protein sequence ID" value="CAJ1967578.1"/>
    <property type="molecule type" value="Genomic_DNA"/>
</dbReference>
<keyword evidence="2" id="KW-0963">Cytoplasm</keyword>
<dbReference type="AlphaFoldDB" id="A0AAD2GAU1"/>
<evidence type="ECO:0000256" key="5">
    <source>
        <dbReference type="SAM" id="MobiDB-lite"/>
    </source>
</evidence>
<feature type="region of interest" description="Disordered" evidence="5">
    <location>
        <begin position="174"/>
        <end position="213"/>
    </location>
</feature>
<dbReference type="PANTHER" id="PTHR17453:SF0">
    <property type="entry name" value="SIGNAL RECOGNITION PARTICLE 19 KDA PROTEIN"/>
    <property type="match status" value="1"/>
</dbReference>
<dbReference type="Pfam" id="PF01922">
    <property type="entry name" value="SRP19"/>
    <property type="match status" value="1"/>
</dbReference>
<feature type="compositionally biased region" description="Basic residues" evidence="5">
    <location>
        <begin position="1"/>
        <end position="11"/>
    </location>
</feature>
<protein>
    <recommendedName>
        <fullName evidence="8">Signal recognition particle 19 kDa protein</fullName>
    </recommendedName>
</protein>
<dbReference type="InterPro" id="IPR002778">
    <property type="entry name" value="Signal_recog_particle_SRP19"/>
</dbReference>
<dbReference type="GO" id="GO:0005786">
    <property type="term" value="C:signal recognition particle, endoplasmic reticulum targeting"/>
    <property type="evidence" value="ECO:0007669"/>
    <property type="project" value="UniProtKB-KW"/>
</dbReference>
<dbReference type="GO" id="GO:0006617">
    <property type="term" value="P:SRP-dependent cotranslational protein targeting to membrane, signal sequence recognition"/>
    <property type="evidence" value="ECO:0007669"/>
    <property type="project" value="TreeGrafter"/>
</dbReference>
<comment type="subcellular location">
    <subcellularLocation>
        <location evidence="1">Cytoplasm</location>
    </subcellularLocation>
</comment>
<dbReference type="GO" id="GO:0008312">
    <property type="term" value="F:7S RNA binding"/>
    <property type="evidence" value="ECO:0007669"/>
    <property type="project" value="InterPro"/>
</dbReference>
<evidence type="ECO:0000256" key="2">
    <source>
        <dbReference type="ARBA" id="ARBA00022490"/>
    </source>
</evidence>
<reference evidence="6" key="1">
    <citation type="submission" date="2023-08" db="EMBL/GenBank/DDBJ databases">
        <authorList>
            <person name="Audoor S."/>
            <person name="Bilcke G."/>
        </authorList>
    </citation>
    <scope>NUCLEOTIDE SEQUENCE</scope>
</reference>
<dbReference type="PANTHER" id="PTHR17453">
    <property type="entry name" value="SIGNAL RECOGNITION PARTICLE 19 KD PROTEIN"/>
    <property type="match status" value="1"/>
</dbReference>
<feature type="compositionally biased region" description="Low complexity" evidence="5">
    <location>
        <begin position="187"/>
        <end position="202"/>
    </location>
</feature>
<evidence type="ECO:0000256" key="3">
    <source>
        <dbReference type="ARBA" id="ARBA00023135"/>
    </source>
</evidence>
<evidence type="ECO:0008006" key="8">
    <source>
        <dbReference type="Google" id="ProtNLM"/>
    </source>
</evidence>
<keyword evidence="3" id="KW-0733">Signal recognition particle</keyword>
<keyword evidence="4" id="KW-0687">Ribonucleoprotein</keyword>
<dbReference type="Gene3D" id="3.30.56.30">
    <property type="entry name" value="Signal recognition particle, SRP19-like subunit"/>
    <property type="match status" value="1"/>
</dbReference>
<dbReference type="Proteomes" id="UP001295423">
    <property type="component" value="Unassembled WGS sequence"/>
</dbReference>
<name>A0AAD2GAU1_9STRA</name>
<sequence>MGKKGGGRVRVKQVGPKGPKAMVNPMADLMTPPEDMINLPPPPDRSFQLFWPISQTFSMDPAGFQCIYPSYLDSTKTTSKGRRIGAEKAVPNPTVSDISQVLQTLNIRHVLQPNKGYSRDIETLWDNPGRVLFEPTDSYSKRQLLLEIASKIEALPARIQRLEQEKIQAEIERKKEEEAALREKQAQKQQKQLQAQQSTKSGKSNKKKSKKKR</sequence>
<accession>A0AAD2GAU1</accession>
<feature type="compositionally biased region" description="Basic and acidic residues" evidence="5">
    <location>
        <begin position="174"/>
        <end position="186"/>
    </location>
</feature>
<gene>
    <name evidence="6" type="ORF">CYCCA115_LOCUS22837</name>
</gene>
<feature type="region of interest" description="Disordered" evidence="5">
    <location>
        <begin position="1"/>
        <end position="25"/>
    </location>
</feature>
<dbReference type="SUPFAM" id="SSF69695">
    <property type="entry name" value="SRP19"/>
    <property type="match status" value="1"/>
</dbReference>
<evidence type="ECO:0000256" key="4">
    <source>
        <dbReference type="ARBA" id="ARBA00023274"/>
    </source>
</evidence>
<dbReference type="InterPro" id="IPR036521">
    <property type="entry name" value="SRP19-like_sf"/>
</dbReference>
<comment type="caution">
    <text evidence="6">The sequence shown here is derived from an EMBL/GenBank/DDBJ whole genome shotgun (WGS) entry which is preliminary data.</text>
</comment>